<evidence type="ECO:0000259" key="10">
    <source>
        <dbReference type="Pfam" id="PF04324"/>
    </source>
</evidence>
<dbReference type="InterPro" id="IPR041854">
    <property type="entry name" value="BFD-like_2Fe2S-bd_dom_sf"/>
</dbReference>
<dbReference type="Proteomes" id="UP000663937">
    <property type="component" value="Chromosome"/>
</dbReference>
<keyword evidence="6" id="KW-0479">Metal-binding</keyword>
<dbReference type="InterPro" id="IPR007419">
    <property type="entry name" value="BFD-like_2Fe2S-bd_dom"/>
</dbReference>
<name>A0A8A4ZCD7_9MICO</name>
<evidence type="ECO:0000256" key="5">
    <source>
        <dbReference type="ARBA" id="ARBA00022617"/>
    </source>
</evidence>
<evidence type="ECO:0000313" key="13">
    <source>
        <dbReference type="Proteomes" id="UP000663937"/>
    </source>
</evidence>
<comment type="pathway">
    <text evidence="3">Nitrogen metabolism; nitrate reduction (assimilation).</text>
</comment>
<comment type="cofactor">
    <cofactor evidence="2">
        <name>[4Fe-4S] cluster</name>
        <dbReference type="ChEBI" id="CHEBI:49883"/>
    </cofactor>
</comment>
<dbReference type="RefSeq" id="WP_227422477.1">
    <property type="nucleotide sequence ID" value="NZ_CP071868.1"/>
</dbReference>
<dbReference type="Pfam" id="PF04324">
    <property type="entry name" value="Fer2_BFD"/>
    <property type="match status" value="1"/>
</dbReference>
<evidence type="ECO:0000256" key="9">
    <source>
        <dbReference type="ARBA" id="ARBA00023014"/>
    </source>
</evidence>
<organism evidence="12 13">
    <name type="scientific">Pengzhenrongella sicca</name>
    <dbReference type="NCBI Taxonomy" id="2819238"/>
    <lineage>
        <taxon>Bacteria</taxon>
        <taxon>Bacillati</taxon>
        <taxon>Actinomycetota</taxon>
        <taxon>Actinomycetes</taxon>
        <taxon>Micrococcales</taxon>
        <taxon>Pengzhenrongella</taxon>
    </lineage>
</organism>
<keyword evidence="8" id="KW-0408">Iron</keyword>
<dbReference type="InterPro" id="IPR052034">
    <property type="entry name" value="NasD-like"/>
</dbReference>
<comment type="similarity">
    <text evidence="4">Belongs to the nitrite and sulfite reductase 4Fe-4S domain family.</text>
</comment>
<protein>
    <submittedName>
        <fullName evidence="12">NAD(P)/FAD-dependent oxidoreductase</fullName>
    </submittedName>
</protein>
<evidence type="ECO:0000256" key="4">
    <source>
        <dbReference type="ARBA" id="ARBA00010429"/>
    </source>
</evidence>
<evidence type="ECO:0000256" key="7">
    <source>
        <dbReference type="ARBA" id="ARBA00023002"/>
    </source>
</evidence>
<keyword evidence="5" id="KW-0349">Heme</keyword>
<dbReference type="InterPro" id="IPR036188">
    <property type="entry name" value="FAD/NAD-bd_sf"/>
</dbReference>
<dbReference type="Pfam" id="PF07992">
    <property type="entry name" value="Pyr_redox_2"/>
    <property type="match status" value="1"/>
</dbReference>
<dbReference type="GO" id="GO:0051536">
    <property type="term" value="F:iron-sulfur cluster binding"/>
    <property type="evidence" value="ECO:0007669"/>
    <property type="project" value="UniProtKB-KW"/>
</dbReference>
<keyword evidence="9" id="KW-0411">Iron-sulfur</keyword>
<sequence length="549" mass="53888">MTRVVVVGNGMVGSRFVEDLVRRDGGLDVTVLGAEEYEPYNRVLLSEVVAGKVDVASLALPRQELPGVRVLLGAAVAGLDRLERVVTTADGARFGYDVAVLATGARARVPGIEGLPSAAVTAGRAPAGLPAGLPAGVHALRTLDDAREIVAATVNARHAVVLGGGVLGLEAACGLARRGLHVTVVHRGLHLMDRQLDPAAAAAVAGGLAALGVGQRVGARTAQVELLAGRLAAVRLGDGERLPADLLVLAAGTEPETGLALRAGLEVRRGVVVGADCATADPAVYAIGDCAEPPEGGSGLIAQGWDQARRLAALLTSGAPADGASPAPAAGAPTDVVRVKAHGLDVVTMGGHGPIAGAPAPGLRRVRLSDPDAGRHVEVVVAGGVVVGATCVGAGPVAADLVAAYTRRTPAPADPAQLLLRPVRGAVAASEPSATLMPDRATVCRCNGVTKGEIVASWRAGARTLPDVAVATRATTGCGGCADAVCGLLDWLGNPGQASGAGAAAPVAAGSVVGSAAAGAAEPLVADGVASAALGGTVGRAGAAAGSSR</sequence>
<dbReference type="PRINTS" id="PR00368">
    <property type="entry name" value="FADPNR"/>
</dbReference>
<dbReference type="Gene3D" id="3.50.50.60">
    <property type="entry name" value="FAD/NAD(P)-binding domain"/>
    <property type="match status" value="2"/>
</dbReference>
<dbReference type="GO" id="GO:0016491">
    <property type="term" value="F:oxidoreductase activity"/>
    <property type="evidence" value="ECO:0007669"/>
    <property type="project" value="UniProtKB-KW"/>
</dbReference>
<gene>
    <name evidence="12" type="ORF">J4E96_12715</name>
</gene>
<dbReference type="InterPro" id="IPR023753">
    <property type="entry name" value="FAD/NAD-binding_dom"/>
</dbReference>
<accession>A0A8A4ZCD7</accession>
<dbReference type="Gene3D" id="1.10.10.1100">
    <property type="entry name" value="BFD-like [2Fe-2S]-binding domain"/>
    <property type="match status" value="1"/>
</dbReference>
<dbReference type="SUPFAM" id="SSF51905">
    <property type="entry name" value="FAD/NAD(P)-binding domain"/>
    <property type="match status" value="2"/>
</dbReference>
<dbReference type="PANTHER" id="PTHR43809:SF1">
    <property type="entry name" value="NITRITE REDUCTASE (NADH) LARGE SUBUNIT"/>
    <property type="match status" value="1"/>
</dbReference>
<reference evidence="12" key="1">
    <citation type="submission" date="2021-03" db="EMBL/GenBank/DDBJ databases">
        <title>Pengzhenrongella sicca gen. nov., sp. nov., a new member of suborder Micrococcineae isolated from High-Arctic tundra soil.</title>
        <authorList>
            <person name="Peng F."/>
        </authorList>
    </citation>
    <scope>NUCLEOTIDE SEQUENCE</scope>
    <source>
        <strain evidence="12">LRZ-2</strain>
    </source>
</reference>
<dbReference type="KEGG" id="psic:J4E96_12715"/>
<evidence type="ECO:0000256" key="8">
    <source>
        <dbReference type="ARBA" id="ARBA00023004"/>
    </source>
</evidence>
<evidence type="ECO:0000256" key="2">
    <source>
        <dbReference type="ARBA" id="ARBA00001966"/>
    </source>
</evidence>
<evidence type="ECO:0000256" key="3">
    <source>
        <dbReference type="ARBA" id="ARBA00005096"/>
    </source>
</evidence>
<evidence type="ECO:0000256" key="6">
    <source>
        <dbReference type="ARBA" id="ARBA00022723"/>
    </source>
</evidence>
<feature type="domain" description="BFD-like [2Fe-2S]-binding" evidence="10">
    <location>
        <begin position="443"/>
        <end position="490"/>
    </location>
</feature>
<keyword evidence="13" id="KW-1185">Reference proteome</keyword>
<evidence type="ECO:0000256" key="1">
    <source>
        <dbReference type="ARBA" id="ARBA00001929"/>
    </source>
</evidence>
<evidence type="ECO:0000313" key="12">
    <source>
        <dbReference type="EMBL" id="QTE28246.1"/>
    </source>
</evidence>
<keyword evidence="7" id="KW-0560">Oxidoreductase</keyword>
<dbReference type="GO" id="GO:0046872">
    <property type="term" value="F:metal ion binding"/>
    <property type="evidence" value="ECO:0007669"/>
    <property type="project" value="UniProtKB-KW"/>
</dbReference>
<dbReference type="PANTHER" id="PTHR43809">
    <property type="entry name" value="NITRITE REDUCTASE (NADH) LARGE SUBUNIT"/>
    <property type="match status" value="1"/>
</dbReference>
<proteinExistence type="inferred from homology"/>
<dbReference type="EMBL" id="CP071868">
    <property type="protein sequence ID" value="QTE28246.1"/>
    <property type="molecule type" value="Genomic_DNA"/>
</dbReference>
<evidence type="ECO:0000259" key="11">
    <source>
        <dbReference type="Pfam" id="PF07992"/>
    </source>
</evidence>
<feature type="domain" description="FAD/NAD(P)-binding" evidence="11">
    <location>
        <begin position="3"/>
        <end position="296"/>
    </location>
</feature>
<comment type="cofactor">
    <cofactor evidence="1">
        <name>siroheme</name>
        <dbReference type="ChEBI" id="CHEBI:60052"/>
    </cofactor>
</comment>
<dbReference type="AlphaFoldDB" id="A0A8A4ZCD7"/>